<reference evidence="2 3" key="1">
    <citation type="journal article" date="2022" name="Front. Microbiol.">
        <title>High genomic differentiation and limited gene flow indicate recent cryptic speciation within the genus Laspinema (cyanobacteria).</title>
        <authorList>
            <person name="Stanojkovic A."/>
            <person name="Skoupy S."/>
            <person name="Skaloud P."/>
            <person name="Dvorak P."/>
        </authorList>
    </citation>
    <scope>NUCLEOTIDE SEQUENCE [LARGE SCALE GENOMIC DNA]</scope>
    <source>
        <strain evidence="2 3">D2a</strain>
    </source>
</reference>
<evidence type="ECO:0000259" key="1">
    <source>
        <dbReference type="Pfam" id="PF20028"/>
    </source>
</evidence>
<dbReference type="InterPro" id="IPR045450">
    <property type="entry name" value="VMAP_C"/>
</dbReference>
<dbReference type="EMBL" id="JAMXFF010000003">
    <property type="protein sequence ID" value="MCT7965366.1"/>
    <property type="molecule type" value="Genomic_DNA"/>
</dbReference>
<protein>
    <recommendedName>
        <fullName evidence="1">vWA-MoxR associated protein C-terminal domain-containing protein</fullName>
    </recommendedName>
</protein>
<evidence type="ECO:0000313" key="2">
    <source>
        <dbReference type="EMBL" id="MCT7965366.1"/>
    </source>
</evidence>
<gene>
    <name evidence="2" type="ORF">NG799_03335</name>
</gene>
<dbReference type="Pfam" id="PF20028">
    <property type="entry name" value="VMAP-C"/>
    <property type="match status" value="1"/>
</dbReference>
<evidence type="ECO:0000313" key="3">
    <source>
        <dbReference type="Proteomes" id="UP001525890"/>
    </source>
</evidence>
<dbReference type="Proteomes" id="UP001525890">
    <property type="component" value="Unassembled WGS sequence"/>
</dbReference>
<dbReference type="RefSeq" id="WP_368005066.1">
    <property type="nucleotide sequence ID" value="NZ_JAMXFF010000003.1"/>
</dbReference>
<organism evidence="2 3">
    <name type="scientific">Laspinema palackyanum D2a</name>
    <dbReference type="NCBI Taxonomy" id="2953684"/>
    <lineage>
        <taxon>Bacteria</taxon>
        <taxon>Bacillati</taxon>
        <taxon>Cyanobacteriota</taxon>
        <taxon>Cyanophyceae</taxon>
        <taxon>Oscillatoriophycideae</taxon>
        <taxon>Oscillatoriales</taxon>
        <taxon>Laspinemataceae</taxon>
        <taxon>Laspinema</taxon>
        <taxon>Laspinema palackyanum</taxon>
    </lineage>
</organism>
<comment type="caution">
    <text evidence="2">The sequence shown here is derived from an EMBL/GenBank/DDBJ whole genome shotgun (WGS) entry which is preliminary data.</text>
</comment>
<feature type="domain" description="vWA-MoxR associated protein C-terminal" evidence="1">
    <location>
        <begin position="84"/>
        <end position="271"/>
    </location>
</feature>
<accession>A0ABT2MKU1</accession>
<proteinExistence type="predicted"/>
<name>A0ABT2MKU1_9CYAN</name>
<keyword evidence="3" id="KW-1185">Reference proteome</keyword>
<sequence>MNIVWLPRDERVNPCHQVSAHLTIAVFPDLQRKQSIRILPELYYDDPKEAEIALIPLVEDTCSEAIAKFPEVLHGLVKYVTTNKLRALHKGINPVELTIYLFLPVEFLGYSLKYWCSESSKLATSYPVVVGCSDRFNPDRDDSWRLHNQLKKGWERLSKSATALRQVKWIQPDESFNGDLERYAGLQCFGHWLKSGEKYLDRWEKLVESGIPLALWMCEVEADREAIAQTFNSLTDCNVSEFLQRVRQERRQPSISVANSGYHLGVFYEDPNYVPTVPPQDEDEPFFSWPQ</sequence>